<evidence type="ECO:0000313" key="2">
    <source>
        <dbReference type="EMBL" id="KAI3963793.1"/>
    </source>
</evidence>
<dbReference type="EMBL" id="JAJJMB010000011">
    <property type="protein sequence ID" value="KAI3963793.1"/>
    <property type="molecule type" value="Genomic_DNA"/>
</dbReference>
<evidence type="ECO:0000313" key="3">
    <source>
        <dbReference type="Proteomes" id="UP001202328"/>
    </source>
</evidence>
<organism evidence="2 3">
    <name type="scientific">Papaver atlanticum</name>
    <dbReference type="NCBI Taxonomy" id="357466"/>
    <lineage>
        <taxon>Eukaryota</taxon>
        <taxon>Viridiplantae</taxon>
        <taxon>Streptophyta</taxon>
        <taxon>Embryophyta</taxon>
        <taxon>Tracheophyta</taxon>
        <taxon>Spermatophyta</taxon>
        <taxon>Magnoliopsida</taxon>
        <taxon>Ranunculales</taxon>
        <taxon>Papaveraceae</taxon>
        <taxon>Papaveroideae</taxon>
        <taxon>Papaver</taxon>
    </lineage>
</organism>
<reference evidence="2" key="1">
    <citation type="submission" date="2022-04" db="EMBL/GenBank/DDBJ databases">
        <title>A functionally conserved STORR gene fusion in Papaver species that diverged 16.8 million years ago.</title>
        <authorList>
            <person name="Catania T."/>
        </authorList>
    </citation>
    <scope>NUCLEOTIDE SEQUENCE</scope>
    <source>
        <strain evidence="2">S-188037</strain>
    </source>
</reference>
<feature type="compositionally biased region" description="Polar residues" evidence="1">
    <location>
        <begin position="23"/>
        <end position="36"/>
    </location>
</feature>
<accession>A0AAD4TM81</accession>
<name>A0AAD4TM81_9MAGN</name>
<feature type="compositionally biased region" description="Polar residues" evidence="1">
    <location>
        <begin position="59"/>
        <end position="69"/>
    </location>
</feature>
<evidence type="ECO:0000256" key="1">
    <source>
        <dbReference type="SAM" id="MobiDB-lite"/>
    </source>
</evidence>
<keyword evidence="3" id="KW-1185">Reference proteome</keyword>
<comment type="caution">
    <text evidence="2">The sequence shown here is derived from an EMBL/GenBank/DDBJ whole genome shotgun (WGS) entry which is preliminary data.</text>
</comment>
<sequence>MASIQISTFAAASSLGIKPSTLRRTNQKIQNRTISIRSIRAAAKKPTTPPTGKGKKPPQKNSLSIMNESSTRKAEINANNKATQQKDINTELLATDQ</sequence>
<dbReference type="AlphaFoldDB" id="A0AAD4TM81"/>
<gene>
    <name evidence="2" type="ORF">MKW98_029903</name>
</gene>
<dbReference type="Proteomes" id="UP001202328">
    <property type="component" value="Unassembled WGS sequence"/>
</dbReference>
<feature type="compositionally biased region" description="Polar residues" evidence="1">
    <location>
        <begin position="77"/>
        <end position="87"/>
    </location>
</feature>
<feature type="region of interest" description="Disordered" evidence="1">
    <location>
        <begin position="23"/>
        <end position="97"/>
    </location>
</feature>
<proteinExistence type="predicted"/>
<protein>
    <submittedName>
        <fullName evidence="2">Uncharacterized protein</fullName>
    </submittedName>
</protein>